<protein>
    <recommendedName>
        <fullName evidence="10">Tuberin</fullName>
    </recommendedName>
</protein>
<gene>
    <name evidence="14" type="primary">TSC2</name>
</gene>
<evidence type="ECO:0000256" key="4">
    <source>
        <dbReference type="ARBA" id="ARBA00022553"/>
    </source>
</evidence>
<reference evidence="15" key="1">
    <citation type="submission" date="2016-06" db="EMBL/GenBank/DDBJ databases">
        <title>De novo assembly and RNA-Seq shows season-dependent expression and editing in black bear kidneys.</title>
        <authorList>
            <person name="Korstanje R."/>
            <person name="Srivastava A."/>
            <person name="Sarsani V.K."/>
            <person name="Sheehan S.M."/>
            <person name="Seger R.L."/>
            <person name="Barter M.E."/>
            <person name="Lindqvist C."/>
            <person name="Brody L.C."/>
            <person name="Mullikin J.C."/>
        </authorList>
    </citation>
    <scope>NUCLEOTIDE SEQUENCE [LARGE SCALE GENOMIC DNA]</scope>
</reference>
<dbReference type="GO" id="GO:0002181">
    <property type="term" value="P:cytoplasmic translation"/>
    <property type="evidence" value="ECO:0007669"/>
    <property type="project" value="Ensembl"/>
</dbReference>
<dbReference type="GO" id="GO:0048471">
    <property type="term" value="C:perinuclear region of cytoplasm"/>
    <property type="evidence" value="ECO:0007669"/>
    <property type="project" value="Ensembl"/>
</dbReference>
<name>A0A452SHB9_URSAM</name>
<dbReference type="GO" id="GO:0051898">
    <property type="term" value="P:negative regulation of phosphatidylinositol 3-kinase/protein kinase B signal transduction"/>
    <property type="evidence" value="ECO:0007669"/>
    <property type="project" value="TreeGrafter"/>
</dbReference>
<feature type="compositionally biased region" description="Pro residues" evidence="12">
    <location>
        <begin position="499"/>
        <end position="511"/>
    </location>
</feature>
<dbReference type="GO" id="GO:0005096">
    <property type="term" value="F:GTPase activator activity"/>
    <property type="evidence" value="ECO:0007669"/>
    <property type="project" value="UniProtKB-UniRule"/>
</dbReference>
<evidence type="ECO:0000313" key="15">
    <source>
        <dbReference type="Proteomes" id="UP000291022"/>
    </source>
</evidence>
<dbReference type="Proteomes" id="UP000291022">
    <property type="component" value="Unassembled WGS sequence"/>
</dbReference>
<dbReference type="Pfam" id="PF03542">
    <property type="entry name" value="Tuberin"/>
    <property type="match status" value="1"/>
</dbReference>
<evidence type="ECO:0000256" key="6">
    <source>
        <dbReference type="ARBA" id="ARBA00023136"/>
    </source>
</evidence>
<dbReference type="GO" id="GO:0033596">
    <property type="term" value="C:TSC1-TSC2 complex"/>
    <property type="evidence" value="ECO:0007669"/>
    <property type="project" value="Ensembl"/>
</dbReference>
<evidence type="ECO:0000256" key="8">
    <source>
        <dbReference type="ARBA" id="ARBA00023765"/>
    </source>
</evidence>
<dbReference type="GO" id="GO:0009267">
    <property type="term" value="P:cellular response to starvation"/>
    <property type="evidence" value="ECO:0007669"/>
    <property type="project" value="Ensembl"/>
</dbReference>
<evidence type="ECO:0000256" key="1">
    <source>
        <dbReference type="ARBA" id="ARBA00004514"/>
    </source>
</evidence>
<keyword evidence="5" id="KW-0832">Ubl conjugation</keyword>
<evidence type="ECO:0000256" key="5">
    <source>
        <dbReference type="ARBA" id="ARBA00022843"/>
    </source>
</evidence>
<dbReference type="Pfam" id="PF11864">
    <property type="entry name" value="DUF3384"/>
    <property type="match status" value="1"/>
</dbReference>
<dbReference type="GO" id="GO:0005794">
    <property type="term" value="C:Golgi apparatus"/>
    <property type="evidence" value="ECO:0007669"/>
    <property type="project" value="Ensembl"/>
</dbReference>
<evidence type="ECO:0000313" key="14">
    <source>
        <dbReference type="Ensembl" id="ENSUAMP00000031899.1"/>
    </source>
</evidence>
<dbReference type="GO" id="GO:1904262">
    <property type="term" value="P:negative regulation of TORC1 signaling"/>
    <property type="evidence" value="ECO:0007669"/>
    <property type="project" value="Ensembl"/>
</dbReference>
<comment type="function">
    <text evidence="9">Catalytic component of the TSC-TBC complex, a multiprotein complex that acts as a negative regulator of the canonical mTORC1 complex, an evolutionarily conserved central nutrient sensor that stimulates anabolic reactions and macromolecule biosynthesis to promote cellular biomass generation and growth. Within the TSC-TBC complex, TSC2 acts as a GTPase-activating protein (GAP) for the small GTPase RHEB, a direct activator of the protein kinase activity of mTORC1. In absence of nutrients, the TSC-TBC complex inhibits mTORC1, thereby preventing phosphorylation of ribosomal protein S6 kinase (RPS6KB1 and RPS6KB2) and EIF4EBP1 (4E-BP1) by the mTORC1 signaling. The TSC-TBC complex is inactivated in response to nutrients, relieving inhibition of mTORC1. Involved in microtubule-mediated protein transport via its ability to regulate mTORC1 signaling. Also stimulates the intrinsic GTPase activity of the Ras-related proteins RAP1A and RAB5.</text>
</comment>
<dbReference type="InterPro" id="IPR016024">
    <property type="entry name" value="ARM-type_fold"/>
</dbReference>
<keyword evidence="4" id="KW-0597">Phosphoprotein</keyword>
<dbReference type="GO" id="GO:0038202">
    <property type="term" value="P:TORC1 signaling"/>
    <property type="evidence" value="ECO:0007669"/>
    <property type="project" value="Ensembl"/>
</dbReference>
<dbReference type="InterPro" id="IPR003913">
    <property type="entry name" value="Tuberin"/>
</dbReference>
<evidence type="ECO:0000256" key="2">
    <source>
        <dbReference type="ARBA" id="ARBA00022468"/>
    </source>
</evidence>
<dbReference type="GO" id="GO:0031267">
    <property type="term" value="F:small GTPase binding"/>
    <property type="evidence" value="ECO:0007669"/>
    <property type="project" value="Ensembl"/>
</dbReference>
<dbReference type="OMA" id="CDIMSAI"/>
<dbReference type="PROSITE" id="PS50085">
    <property type="entry name" value="RAPGAP"/>
    <property type="match status" value="1"/>
</dbReference>
<dbReference type="GO" id="GO:0019902">
    <property type="term" value="F:phosphatase binding"/>
    <property type="evidence" value="ECO:0007669"/>
    <property type="project" value="Ensembl"/>
</dbReference>
<evidence type="ECO:0000256" key="9">
    <source>
        <dbReference type="ARBA" id="ARBA00054764"/>
    </source>
</evidence>
<dbReference type="GO" id="GO:0005765">
    <property type="term" value="C:lysosomal membrane"/>
    <property type="evidence" value="ECO:0007669"/>
    <property type="project" value="UniProtKB-SubCell"/>
</dbReference>
<reference evidence="14" key="2">
    <citation type="submission" date="2025-08" db="UniProtKB">
        <authorList>
            <consortium name="Ensembl"/>
        </authorList>
    </citation>
    <scope>IDENTIFICATION</scope>
</reference>
<dbReference type="GO" id="GO:0014069">
    <property type="term" value="C:postsynaptic density"/>
    <property type="evidence" value="ECO:0007669"/>
    <property type="project" value="Ensembl"/>
</dbReference>
<feature type="domain" description="Rap-GAP" evidence="13">
    <location>
        <begin position="1336"/>
        <end position="1563"/>
    </location>
</feature>
<dbReference type="GO" id="GO:0045948">
    <property type="term" value="P:positive regulation of translational initiation"/>
    <property type="evidence" value="ECO:0007669"/>
    <property type="project" value="Ensembl"/>
</dbReference>
<dbReference type="FunFam" id="3.40.50.11210:FF:000004">
    <property type="entry name" value="Tuberin isoform X3"/>
    <property type="match status" value="1"/>
</dbReference>
<dbReference type="GO" id="GO:0043276">
    <property type="term" value="P:anoikis"/>
    <property type="evidence" value="ECO:0007669"/>
    <property type="project" value="Ensembl"/>
</dbReference>
<dbReference type="GO" id="GO:0030178">
    <property type="term" value="P:negative regulation of Wnt signaling pathway"/>
    <property type="evidence" value="ECO:0007669"/>
    <property type="project" value="TreeGrafter"/>
</dbReference>
<dbReference type="GO" id="GO:0051056">
    <property type="term" value="P:regulation of small GTPase mediated signal transduction"/>
    <property type="evidence" value="ECO:0007669"/>
    <property type="project" value="InterPro"/>
</dbReference>
<dbReference type="GO" id="GO:1904263">
    <property type="term" value="P:positive regulation of TORC1 signaling"/>
    <property type="evidence" value="ECO:0007669"/>
    <property type="project" value="Ensembl"/>
</dbReference>
<dbReference type="InterPro" id="IPR027107">
    <property type="entry name" value="Tuberin/Ral-act_asu"/>
</dbReference>
<evidence type="ECO:0000256" key="11">
    <source>
        <dbReference type="PROSITE-ProRule" id="PRU00165"/>
    </source>
</evidence>
<feature type="compositionally biased region" description="Low complexity" evidence="12">
    <location>
        <begin position="1230"/>
        <end position="1239"/>
    </location>
</feature>
<feature type="compositionally biased region" description="Basic and acidic residues" evidence="12">
    <location>
        <begin position="1206"/>
        <end position="1221"/>
    </location>
</feature>
<dbReference type="SUPFAM" id="SSF111347">
    <property type="entry name" value="Rap/Ran-GAP"/>
    <property type="match status" value="1"/>
</dbReference>
<evidence type="ECO:0000259" key="13">
    <source>
        <dbReference type="PROSITE" id="PS50085"/>
    </source>
</evidence>
<keyword evidence="6" id="KW-0472">Membrane</keyword>
<dbReference type="InterPro" id="IPR000331">
    <property type="entry name" value="Rap/Ran_GAP_dom"/>
</dbReference>
<dbReference type="GO" id="GO:0042803">
    <property type="term" value="F:protein homodimerization activity"/>
    <property type="evidence" value="ECO:0007669"/>
    <property type="project" value="Ensembl"/>
</dbReference>
<dbReference type="PANTHER" id="PTHR10063">
    <property type="entry name" value="TUBERIN"/>
    <property type="match status" value="1"/>
</dbReference>
<dbReference type="GeneTree" id="ENSGT00950000183139"/>
<keyword evidence="7" id="KW-0458">Lysosome</keyword>
<sequence>MDVGLSSEFLLVLVNLVKFNSCYLDEYIASMVHMICLLCVQTVSSVDIEVSSWCGRRGLANNCLPAESLPLFIVTLCRTINVKELCEPCWKLMRNLLGTHLGHSAIYNMCRIMEDRRVAYREDAPLLRGAVFFVGMALWGAHRLYSLKNSPTSVLPSFYEAMTCPNEVVSYEIVLSITRLIKKYRRELQAVTWDLLLNIVERLLQQLQVTLDSPELRAIVHDLLTTVEELCDQNEFHGSQERYFELVERCADQRPESSLLNLITYRAQSIHPAKDGWIHNLQLLMERFFRNESRSAVRIKVLDVLSFVLLINRQFYEEELISSVVISQLSHIPEDKDPQVRKLATQLLVDLAEGCHTHHFNSLLDIVEKVIARPLSPPPELEERDMAAYSASLEDVKTAVLGLLVILQTKLYALPASHAMRVYEMLVSHIRLHYKHNYTLPIASSIRLQAFDFLLLLRADSLHRLGLPSKDGAVRFSPYCVCDAMEPERGPEKKASGPLSPPTGPPGPAPAGPAVRLGSLPYSLLFRVLLQCLKQEADWKVLKLVLSKLPESLRYKVLIFTSPCSVDQLSSALCSMVITVERLRGTPEGFSRTDLHLAVVPVLTALISYHNYLDKTRQREMVYCLEQGLIYRCASQCVVALAVCSVEMPDIIIKALPVLVVKLTHISATASMAIPLLEFLSTLARLPHLYRNFAAEQYASVFAISLPYTNPSKFNQYIVCLAHHVIAMWFIRCRLPFRKDFVPYITKGLRSNVLLSFDDTPEKDSFRARSTSLNERPKSLRIARPPKQGLNNSPPVKEFKESSAAEAFRCRSISVSEHAVRSRIQTSLTSASLGSADENSMAQADDNLKNLHLELTETCLDMMARYVFSNFTAVPKRSPVGEFLLAGGRTKTWLVGNKLVTVTTSVGTGTRSLLGLDSGELQGSPELSSDPGVHVRQTKEAPAKLESQAGQQVCRGARDRVRSMSGEPVPHLASFTAGGMPCLGPLRATPWLSIGALPSPGVSSKSERAPAGTQFPAQEKTSLAAYVPLLTQGWAEILVRRPTGNTSWLMSLENPLSPFSSDINNMPLQELSNALMAAERFKERRDTALYKSLSVPAAGSAKPPPPPRSNTVASFSSLCQSSCQAKLHRTISWVLWPPSWQSSSSSSQEEKYPAEELATGGIPIERAVSSEGARPSVELSFQPSQPLSKSSSSPELQTLQDILGDPGDKTDVGRLSPEAKARSQSGILDGAGASWSASGEESQGRGPAQPEGPLPSGCPRSPSGLRPRGYTISDSAPSRRGKRVERDAFKSRAGASNTEKPSCLSPRSFVFLQLYHSPFFGDESNKPILLPNERSVQLLDQIPSYDTHKIAVLYVGEGQSDSELAILSNEHGSYRYTEFLTGLGKLIELKDCQPDKVYLGGLDVCGEDGQFTYCWHDDIMQAVFHIATLMPTKDVDKHRCDKKRHLGNDFVSIVYNDSGEDFKLGTIRGQFNFVHVIISPLDYECNLVSLQCRKDMEGLVDTSVAKIVSDRNLPFVARQMALHANMASQVHHSRSNPTDIYPSKWIARLRHIKRLRHRIREEAHYSNPSLPLLQMHPLGHAKGPAQVPAEPVPTYETGQRKRLISSVDDFTEFV</sequence>
<feature type="compositionally biased region" description="Low complexity" evidence="12">
    <location>
        <begin position="1179"/>
        <end position="1197"/>
    </location>
</feature>
<dbReference type="GO" id="GO:0051879">
    <property type="term" value="F:Hsp90 protein binding"/>
    <property type="evidence" value="ECO:0007669"/>
    <property type="project" value="Ensembl"/>
</dbReference>
<keyword evidence="2 11" id="KW-0343">GTPase activation</keyword>
<dbReference type="GO" id="GO:0016239">
    <property type="term" value="P:positive regulation of macroautophagy"/>
    <property type="evidence" value="ECO:0007669"/>
    <property type="project" value="Ensembl"/>
</dbReference>
<evidence type="ECO:0000256" key="7">
    <source>
        <dbReference type="ARBA" id="ARBA00023228"/>
    </source>
</evidence>
<reference evidence="14" key="3">
    <citation type="submission" date="2025-09" db="UniProtKB">
        <authorList>
            <consortium name="Ensembl"/>
        </authorList>
    </citation>
    <scope>IDENTIFICATION</scope>
</reference>
<keyword evidence="15" id="KW-1185">Reference proteome</keyword>
<organism evidence="14 15">
    <name type="scientific">Ursus americanus</name>
    <name type="common">American black bear</name>
    <name type="synonym">Euarctos americanus</name>
    <dbReference type="NCBI Taxonomy" id="9643"/>
    <lineage>
        <taxon>Eukaryota</taxon>
        <taxon>Metazoa</taxon>
        <taxon>Chordata</taxon>
        <taxon>Craniata</taxon>
        <taxon>Vertebrata</taxon>
        <taxon>Euteleostomi</taxon>
        <taxon>Mammalia</taxon>
        <taxon>Eutheria</taxon>
        <taxon>Laurasiatheria</taxon>
        <taxon>Carnivora</taxon>
        <taxon>Caniformia</taxon>
        <taxon>Ursidae</taxon>
        <taxon>Ursus</taxon>
    </lineage>
</organism>
<proteinExistence type="predicted"/>
<keyword evidence="3" id="KW-0963">Cytoplasm</keyword>
<dbReference type="SUPFAM" id="SSF48371">
    <property type="entry name" value="ARM repeat"/>
    <property type="match status" value="1"/>
</dbReference>
<dbReference type="PRINTS" id="PR01431">
    <property type="entry name" value="TUBERIN"/>
</dbReference>
<feature type="region of interest" description="Disordered" evidence="12">
    <location>
        <begin position="490"/>
        <end position="512"/>
    </location>
</feature>
<dbReference type="Ensembl" id="ENSUAMT00000035568.1">
    <property type="protein sequence ID" value="ENSUAMP00000031899.1"/>
    <property type="gene ID" value="ENSUAMG00000022865.1"/>
</dbReference>
<dbReference type="STRING" id="9643.ENSUAMP00000031899"/>
<evidence type="ECO:0000256" key="3">
    <source>
        <dbReference type="ARBA" id="ARBA00022490"/>
    </source>
</evidence>
<dbReference type="GO" id="GO:0045947">
    <property type="term" value="P:negative regulation of translational initiation"/>
    <property type="evidence" value="ECO:0007669"/>
    <property type="project" value="Ensembl"/>
</dbReference>
<dbReference type="PANTHER" id="PTHR10063:SF0">
    <property type="entry name" value="TUBERIN"/>
    <property type="match status" value="1"/>
</dbReference>
<feature type="region of interest" description="Disordered" evidence="12">
    <location>
        <begin position="763"/>
        <end position="798"/>
    </location>
</feature>
<dbReference type="Pfam" id="PF02145">
    <property type="entry name" value="Rap_GAP"/>
    <property type="match status" value="1"/>
</dbReference>
<feature type="region of interest" description="Disordered" evidence="12">
    <location>
        <begin position="1170"/>
        <end position="1302"/>
    </location>
</feature>
<dbReference type="InterPro" id="IPR011989">
    <property type="entry name" value="ARM-like"/>
</dbReference>
<dbReference type="GO" id="GO:0051726">
    <property type="term" value="P:regulation of cell cycle"/>
    <property type="evidence" value="ECO:0007669"/>
    <property type="project" value="TreeGrafter"/>
</dbReference>
<comment type="subcellular location">
    <subcellularLocation>
        <location evidence="1">Cytoplasm</location>
        <location evidence="1">Cytosol</location>
    </subcellularLocation>
    <subcellularLocation>
        <location evidence="8">Lysosome membrane</location>
        <topology evidence="8">Peripheral membrane protein</topology>
    </subcellularLocation>
</comment>
<dbReference type="GO" id="GO:0005634">
    <property type="term" value="C:nucleus"/>
    <property type="evidence" value="ECO:0007669"/>
    <property type="project" value="Ensembl"/>
</dbReference>
<dbReference type="Gene3D" id="1.25.10.10">
    <property type="entry name" value="Leucine-rich Repeat Variant"/>
    <property type="match status" value="1"/>
</dbReference>
<dbReference type="InterPro" id="IPR018515">
    <property type="entry name" value="Tuberin-type_domain"/>
</dbReference>
<dbReference type="GO" id="GO:0046627">
    <property type="term" value="P:negative regulation of insulin receptor signaling pathway"/>
    <property type="evidence" value="ECO:0007669"/>
    <property type="project" value="TreeGrafter"/>
</dbReference>
<accession>A0A452SHB9</accession>
<evidence type="ECO:0000256" key="10">
    <source>
        <dbReference type="ARBA" id="ARBA00070662"/>
    </source>
</evidence>
<dbReference type="InterPro" id="IPR024584">
    <property type="entry name" value="Tuberin_N"/>
</dbReference>
<evidence type="ECO:0000256" key="12">
    <source>
        <dbReference type="SAM" id="MobiDB-lite"/>
    </source>
</evidence>
<dbReference type="Gene3D" id="3.40.50.11210">
    <property type="entry name" value="Rap/Ran-GAP"/>
    <property type="match status" value="1"/>
</dbReference>
<dbReference type="InterPro" id="IPR035974">
    <property type="entry name" value="Rap/Ran-GAP_sf"/>
</dbReference>